<dbReference type="EMBL" id="LAZR01010187">
    <property type="protein sequence ID" value="KKM68327.1"/>
    <property type="molecule type" value="Genomic_DNA"/>
</dbReference>
<dbReference type="AlphaFoldDB" id="A0A0F9MGV8"/>
<reference evidence="1" key="1">
    <citation type="journal article" date="2015" name="Nature">
        <title>Complex archaea that bridge the gap between prokaryotes and eukaryotes.</title>
        <authorList>
            <person name="Spang A."/>
            <person name="Saw J.H."/>
            <person name="Jorgensen S.L."/>
            <person name="Zaremba-Niedzwiedzka K."/>
            <person name="Martijn J."/>
            <person name="Lind A.E."/>
            <person name="van Eijk R."/>
            <person name="Schleper C."/>
            <person name="Guy L."/>
            <person name="Ettema T.J."/>
        </authorList>
    </citation>
    <scope>NUCLEOTIDE SEQUENCE</scope>
</reference>
<comment type="caution">
    <text evidence="1">The sequence shown here is derived from an EMBL/GenBank/DDBJ whole genome shotgun (WGS) entry which is preliminary data.</text>
</comment>
<protein>
    <submittedName>
        <fullName evidence="1">Uncharacterized protein</fullName>
    </submittedName>
</protein>
<sequence>MQTIERKLKGKLEVFSIYTQEEADRRGFKYVYWKDAHAGDLALSDDGYIGVCLERHEYNRNKVKPLIKTCYGRAWRNGTLSFIERRDNGAFSASTCKKWDELEVKTERAKRFVRAYVEMFMRYKKIDWKRLGEIYRPDLTKPAKYAKKLFRNQRMTDMIKQELKRVLDARGINEEAVIDLFNDAVAIARENKQPAPIIRVAENYSDMLGMKGPTLSPNDPLAGLSVVDGVYDELESESQHKLTNGKPVEAKIVEEITDGG</sequence>
<accession>A0A0F9MGV8</accession>
<organism evidence="1">
    <name type="scientific">marine sediment metagenome</name>
    <dbReference type="NCBI Taxonomy" id="412755"/>
    <lineage>
        <taxon>unclassified sequences</taxon>
        <taxon>metagenomes</taxon>
        <taxon>ecological metagenomes</taxon>
    </lineage>
</organism>
<name>A0A0F9MGV8_9ZZZZ</name>
<proteinExistence type="predicted"/>
<gene>
    <name evidence="1" type="ORF">LCGC14_1462010</name>
</gene>
<evidence type="ECO:0000313" key="1">
    <source>
        <dbReference type="EMBL" id="KKM68327.1"/>
    </source>
</evidence>